<evidence type="ECO:0000313" key="1">
    <source>
        <dbReference type="EMBL" id="CAH1391962.1"/>
    </source>
</evidence>
<organism evidence="1 2">
    <name type="scientific">Nezara viridula</name>
    <name type="common">Southern green stink bug</name>
    <name type="synonym">Cimex viridulus</name>
    <dbReference type="NCBI Taxonomy" id="85310"/>
    <lineage>
        <taxon>Eukaryota</taxon>
        <taxon>Metazoa</taxon>
        <taxon>Ecdysozoa</taxon>
        <taxon>Arthropoda</taxon>
        <taxon>Hexapoda</taxon>
        <taxon>Insecta</taxon>
        <taxon>Pterygota</taxon>
        <taxon>Neoptera</taxon>
        <taxon>Paraneoptera</taxon>
        <taxon>Hemiptera</taxon>
        <taxon>Heteroptera</taxon>
        <taxon>Panheteroptera</taxon>
        <taxon>Pentatomomorpha</taxon>
        <taxon>Pentatomoidea</taxon>
        <taxon>Pentatomidae</taxon>
        <taxon>Pentatominae</taxon>
        <taxon>Nezara</taxon>
    </lineage>
</organism>
<keyword evidence="2" id="KW-1185">Reference proteome</keyword>
<accession>A0A9P0EBA7</accession>
<sequence length="79" mass="9353">MTEHVETCSYRNITPLMSHSFSRCFFLPPAGWIKTCRYFCSKVPNINKMKKIYEDTEPLPLILENRLKQTIISRQNKTN</sequence>
<evidence type="ECO:0000313" key="2">
    <source>
        <dbReference type="Proteomes" id="UP001152798"/>
    </source>
</evidence>
<proteinExistence type="predicted"/>
<protein>
    <submittedName>
        <fullName evidence="1">Uncharacterized protein</fullName>
    </submittedName>
</protein>
<reference evidence="1" key="1">
    <citation type="submission" date="2022-01" db="EMBL/GenBank/DDBJ databases">
        <authorList>
            <person name="King R."/>
        </authorList>
    </citation>
    <scope>NUCLEOTIDE SEQUENCE</scope>
</reference>
<name>A0A9P0EBA7_NEZVI</name>
<dbReference type="Proteomes" id="UP001152798">
    <property type="component" value="Chromosome 1"/>
</dbReference>
<dbReference type="EMBL" id="OV725077">
    <property type="protein sequence ID" value="CAH1391962.1"/>
    <property type="molecule type" value="Genomic_DNA"/>
</dbReference>
<dbReference type="AlphaFoldDB" id="A0A9P0EBA7"/>
<gene>
    <name evidence="1" type="ORF">NEZAVI_LOCUS2876</name>
</gene>